<evidence type="ECO:0000256" key="1">
    <source>
        <dbReference type="ARBA" id="ARBA00004651"/>
    </source>
</evidence>
<comment type="subcellular location">
    <subcellularLocation>
        <location evidence="1">Cell membrane</location>
        <topology evidence="1">Multi-pass membrane protein</topology>
    </subcellularLocation>
</comment>
<dbReference type="PRINTS" id="PR00237">
    <property type="entry name" value="GPCRRHODOPSN"/>
</dbReference>
<dbReference type="Gene3D" id="1.20.1070.10">
    <property type="entry name" value="Rhodopsin 7-helix transmembrane proteins"/>
    <property type="match status" value="1"/>
</dbReference>
<dbReference type="AlphaFoldDB" id="A0A6J8DNK9"/>
<keyword evidence="6" id="KW-0675">Receptor</keyword>
<feature type="transmembrane region" description="Helical" evidence="8">
    <location>
        <begin position="206"/>
        <end position="226"/>
    </location>
</feature>
<feature type="compositionally biased region" description="Low complexity" evidence="7">
    <location>
        <begin position="9"/>
        <end position="27"/>
    </location>
</feature>
<dbReference type="InterPro" id="IPR017452">
    <property type="entry name" value="GPCR_Rhodpsn_7TM"/>
</dbReference>
<dbReference type="PANTHER" id="PTHR24241">
    <property type="entry name" value="NEUROPEPTIDE RECEPTOR-RELATED G-PROTEIN COUPLED RECEPTOR"/>
    <property type="match status" value="1"/>
</dbReference>
<evidence type="ECO:0000256" key="2">
    <source>
        <dbReference type="ARBA" id="ARBA00022475"/>
    </source>
</evidence>
<dbReference type="InterPro" id="IPR000276">
    <property type="entry name" value="GPCR_Rhodpsn"/>
</dbReference>
<protein>
    <recommendedName>
        <fullName evidence="9">G-protein coupled receptors family 1 profile domain-containing protein</fullName>
    </recommendedName>
</protein>
<feature type="transmembrane region" description="Helical" evidence="8">
    <location>
        <begin position="75"/>
        <end position="94"/>
    </location>
</feature>
<evidence type="ECO:0000259" key="9">
    <source>
        <dbReference type="PROSITE" id="PS50262"/>
    </source>
</evidence>
<feature type="transmembrane region" description="Helical" evidence="8">
    <location>
        <begin position="40"/>
        <end position="63"/>
    </location>
</feature>
<evidence type="ECO:0000256" key="6">
    <source>
        <dbReference type="ARBA" id="ARBA00023170"/>
    </source>
</evidence>
<evidence type="ECO:0000256" key="4">
    <source>
        <dbReference type="ARBA" id="ARBA00022989"/>
    </source>
</evidence>
<evidence type="ECO:0000256" key="8">
    <source>
        <dbReference type="SAM" id="Phobius"/>
    </source>
</evidence>
<sequence>MNESTFPPSISSRNTSETSTSSLETNNSSFPTVIRTPDNLAAIIFCLSIAVIGVIGNVLVIGIKTWKYKSSTHQVFIIGLAITDILVCGLVMPINSVEMLMKYSFYTTIIGRVIRTMDHMLVYISVLIVTEMSIDQYRKICYPTKSQMTPKIAAIIISMTILVAFGLAIPVTFVRRVNIDRDFINEGYFDCKINDEENPLNVAYDVVLLIIYVATNFIIIGIYVIIGKTVFNQIDFRINLAGKTFKKSFVVNRGRRKVLEASSRKIVKITFLISLVFLISYLPILVLYIHENINGWYLISPCSLYNPAMAVIERFYGFNHMANPFIYGFFDKNFRNEISMLVTKIFTCKKSNLK</sequence>
<keyword evidence="3 8" id="KW-0812">Transmembrane</keyword>
<organism evidence="10 11">
    <name type="scientific">Mytilus coruscus</name>
    <name type="common">Sea mussel</name>
    <dbReference type="NCBI Taxonomy" id="42192"/>
    <lineage>
        <taxon>Eukaryota</taxon>
        <taxon>Metazoa</taxon>
        <taxon>Spiralia</taxon>
        <taxon>Lophotrochozoa</taxon>
        <taxon>Mollusca</taxon>
        <taxon>Bivalvia</taxon>
        <taxon>Autobranchia</taxon>
        <taxon>Pteriomorphia</taxon>
        <taxon>Mytilida</taxon>
        <taxon>Mytiloidea</taxon>
        <taxon>Mytilidae</taxon>
        <taxon>Mytilinae</taxon>
        <taxon>Mytilus</taxon>
    </lineage>
</organism>
<keyword evidence="2" id="KW-1003">Cell membrane</keyword>
<feature type="domain" description="G-protein coupled receptors family 1 profile" evidence="9">
    <location>
        <begin position="56"/>
        <end position="327"/>
    </location>
</feature>
<dbReference type="GO" id="GO:0042277">
    <property type="term" value="F:peptide binding"/>
    <property type="evidence" value="ECO:0007669"/>
    <property type="project" value="TreeGrafter"/>
</dbReference>
<dbReference type="PANTHER" id="PTHR24241:SF76">
    <property type="entry name" value="NEUROPEPTIDE SIFAMIDE RECEPTOR"/>
    <property type="match status" value="1"/>
</dbReference>
<keyword evidence="11" id="KW-1185">Reference proteome</keyword>
<feature type="transmembrane region" description="Helical" evidence="8">
    <location>
        <begin position="266"/>
        <end position="289"/>
    </location>
</feature>
<dbReference type="SUPFAM" id="SSF81321">
    <property type="entry name" value="Family A G protein-coupled receptor-like"/>
    <property type="match status" value="1"/>
</dbReference>
<evidence type="ECO:0000313" key="11">
    <source>
        <dbReference type="Proteomes" id="UP000507470"/>
    </source>
</evidence>
<name>A0A6J8DNK9_MYTCO</name>
<evidence type="ECO:0000256" key="5">
    <source>
        <dbReference type="ARBA" id="ARBA00023136"/>
    </source>
</evidence>
<proteinExistence type="predicted"/>
<accession>A0A6J8DNK9</accession>
<dbReference type="OrthoDB" id="6113431at2759"/>
<dbReference type="Pfam" id="PF00001">
    <property type="entry name" value="7tm_1"/>
    <property type="match status" value="1"/>
</dbReference>
<dbReference type="EMBL" id="CACVKT020007594">
    <property type="protein sequence ID" value="CAC5408734.1"/>
    <property type="molecule type" value="Genomic_DNA"/>
</dbReference>
<keyword evidence="5 8" id="KW-0472">Membrane</keyword>
<evidence type="ECO:0000256" key="3">
    <source>
        <dbReference type="ARBA" id="ARBA00022692"/>
    </source>
</evidence>
<dbReference type="Proteomes" id="UP000507470">
    <property type="component" value="Unassembled WGS sequence"/>
</dbReference>
<gene>
    <name evidence="10" type="ORF">MCOR_42103</name>
</gene>
<evidence type="ECO:0000313" key="10">
    <source>
        <dbReference type="EMBL" id="CAC5408734.1"/>
    </source>
</evidence>
<dbReference type="CDD" id="cd00637">
    <property type="entry name" value="7tm_classA_rhodopsin-like"/>
    <property type="match status" value="1"/>
</dbReference>
<evidence type="ECO:0000256" key="7">
    <source>
        <dbReference type="SAM" id="MobiDB-lite"/>
    </source>
</evidence>
<dbReference type="GO" id="GO:0004930">
    <property type="term" value="F:G protein-coupled receptor activity"/>
    <property type="evidence" value="ECO:0007669"/>
    <property type="project" value="InterPro"/>
</dbReference>
<reference evidence="10 11" key="1">
    <citation type="submission" date="2020-06" db="EMBL/GenBank/DDBJ databases">
        <authorList>
            <person name="Li R."/>
            <person name="Bekaert M."/>
        </authorList>
    </citation>
    <scope>NUCLEOTIDE SEQUENCE [LARGE SCALE GENOMIC DNA]</scope>
    <source>
        <strain evidence="11">wild</strain>
    </source>
</reference>
<feature type="region of interest" description="Disordered" evidence="7">
    <location>
        <begin position="1"/>
        <end position="27"/>
    </location>
</feature>
<dbReference type="GO" id="GO:0032870">
    <property type="term" value="P:cellular response to hormone stimulus"/>
    <property type="evidence" value="ECO:0007669"/>
    <property type="project" value="TreeGrafter"/>
</dbReference>
<feature type="transmembrane region" description="Helical" evidence="8">
    <location>
        <begin position="114"/>
        <end position="132"/>
    </location>
</feature>
<keyword evidence="4 8" id="KW-1133">Transmembrane helix</keyword>
<dbReference type="PROSITE" id="PS50262">
    <property type="entry name" value="G_PROTEIN_RECEP_F1_2"/>
    <property type="match status" value="1"/>
</dbReference>
<feature type="transmembrane region" description="Helical" evidence="8">
    <location>
        <begin position="152"/>
        <end position="173"/>
    </location>
</feature>
<dbReference type="GO" id="GO:0005886">
    <property type="term" value="C:plasma membrane"/>
    <property type="evidence" value="ECO:0007669"/>
    <property type="project" value="UniProtKB-SubCell"/>
</dbReference>